<dbReference type="EMBL" id="JAGRRH010000009">
    <property type="protein sequence ID" value="KAG7364067.1"/>
    <property type="molecule type" value="Genomic_DNA"/>
</dbReference>
<feature type="compositionally biased region" description="Acidic residues" evidence="1">
    <location>
        <begin position="513"/>
        <end position="528"/>
    </location>
</feature>
<accession>A0A9K3LL53</accession>
<evidence type="ECO:0000313" key="3">
    <source>
        <dbReference type="Proteomes" id="UP000693970"/>
    </source>
</evidence>
<feature type="region of interest" description="Disordered" evidence="1">
    <location>
        <begin position="329"/>
        <end position="448"/>
    </location>
</feature>
<dbReference type="AlphaFoldDB" id="A0A9K3LL53"/>
<feature type="compositionally biased region" description="Basic and acidic residues" evidence="1">
    <location>
        <begin position="374"/>
        <end position="387"/>
    </location>
</feature>
<feature type="compositionally biased region" description="Acidic residues" evidence="1">
    <location>
        <begin position="424"/>
        <end position="435"/>
    </location>
</feature>
<feature type="region of interest" description="Disordered" evidence="1">
    <location>
        <begin position="202"/>
        <end position="242"/>
    </location>
</feature>
<reference evidence="2" key="2">
    <citation type="submission" date="2021-04" db="EMBL/GenBank/DDBJ databases">
        <authorList>
            <person name="Podell S."/>
        </authorList>
    </citation>
    <scope>NUCLEOTIDE SEQUENCE</scope>
    <source>
        <strain evidence="2">Hildebrandi</strain>
    </source>
</reference>
<feature type="compositionally biased region" description="Polar residues" evidence="1">
    <location>
        <begin position="211"/>
        <end position="236"/>
    </location>
</feature>
<evidence type="ECO:0000313" key="2">
    <source>
        <dbReference type="EMBL" id="KAG7364067.1"/>
    </source>
</evidence>
<feature type="region of interest" description="Disordered" evidence="1">
    <location>
        <begin position="1"/>
        <end position="64"/>
    </location>
</feature>
<organism evidence="2 3">
    <name type="scientific">Nitzschia inconspicua</name>
    <dbReference type="NCBI Taxonomy" id="303405"/>
    <lineage>
        <taxon>Eukaryota</taxon>
        <taxon>Sar</taxon>
        <taxon>Stramenopiles</taxon>
        <taxon>Ochrophyta</taxon>
        <taxon>Bacillariophyta</taxon>
        <taxon>Bacillariophyceae</taxon>
        <taxon>Bacillariophycidae</taxon>
        <taxon>Bacillariales</taxon>
        <taxon>Bacillariaceae</taxon>
        <taxon>Nitzschia</taxon>
    </lineage>
</organism>
<name>A0A9K3LL53_9STRA</name>
<feature type="compositionally biased region" description="Polar residues" evidence="1">
    <location>
        <begin position="298"/>
        <end position="307"/>
    </location>
</feature>
<feature type="region of interest" description="Disordered" evidence="1">
    <location>
        <begin position="492"/>
        <end position="528"/>
    </location>
</feature>
<evidence type="ECO:0000256" key="1">
    <source>
        <dbReference type="SAM" id="MobiDB-lite"/>
    </source>
</evidence>
<comment type="caution">
    <text evidence="2">The sequence shown here is derived from an EMBL/GenBank/DDBJ whole genome shotgun (WGS) entry which is preliminary data.</text>
</comment>
<feature type="compositionally biased region" description="Gly residues" evidence="1">
    <location>
        <begin position="18"/>
        <end position="27"/>
    </location>
</feature>
<gene>
    <name evidence="2" type="ORF">IV203_037269</name>
</gene>
<protein>
    <submittedName>
        <fullName evidence="2">Uncharacterized protein</fullName>
    </submittedName>
</protein>
<proteinExistence type="predicted"/>
<feature type="compositionally biased region" description="Basic and acidic residues" evidence="1">
    <location>
        <begin position="50"/>
        <end position="60"/>
    </location>
</feature>
<reference evidence="2" key="1">
    <citation type="journal article" date="2021" name="Sci. Rep.">
        <title>Diploid genomic architecture of Nitzschia inconspicua, an elite biomass production diatom.</title>
        <authorList>
            <person name="Oliver A."/>
            <person name="Podell S."/>
            <person name="Pinowska A."/>
            <person name="Traller J.C."/>
            <person name="Smith S.R."/>
            <person name="McClure R."/>
            <person name="Beliaev A."/>
            <person name="Bohutskyi P."/>
            <person name="Hill E.A."/>
            <person name="Rabines A."/>
            <person name="Zheng H."/>
            <person name="Allen L.Z."/>
            <person name="Kuo A."/>
            <person name="Grigoriev I.V."/>
            <person name="Allen A.E."/>
            <person name="Hazlebeck D."/>
            <person name="Allen E.E."/>
        </authorList>
    </citation>
    <scope>NUCLEOTIDE SEQUENCE</scope>
    <source>
        <strain evidence="2">Hildebrandi</strain>
    </source>
</reference>
<sequence length="528" mass="57996">MGRSQVLYNRTKGRYKNRGGGGRGGRGGGDEIGRASQGKRRNLSSGTATHELDEANQSHEEVDDFPGDQEVVDEAMVLLADASMSAQRSYIYDRTQREKEDEVAAAFNILEAGGSINVPSMAATFNTLSMSQRLRMPQHVIALALQRNELPGDTTGDHVELQDKRAFKKSGFCRKEDDDISYTIAGTRNRATILSDGQVEVRPQPNRFSEESGTSSVIDTSKSNLSNSQSVASRAHTTNDESAIDAIKSATSKDSRKQSKHVIMQVISDDDPEEDKYFVLEASTTTSSHQDDEVGGESVTNDNDGGNINMESGEALALEDWLDETVVQSGDGKEDSNLTKTVTADPFSKGGRSFAKKSKVPGRSCGPSLMSSNIEKEGRAKSTDEKINSTSSPLLRQRQQKQRLRHQRGRQSEPETSSGSGATEDYDYDGEEEEEKILHQKSSRSYDVYSVDSGGKMFEDSESDADVGLRHQSAVRASSTENKNAMRDYVIHTTHKRTPKSPNHSVVAKTDREEEGEDLDEWLDSVIE</sequence>
<feature type="compositionally biased region" description="Basic residues" evidence="1">
    <location>
        <begin position="398"/>
        <end position="409"/>
    </location>
</feature>
<dbReference type="Proteomes" id="UP000693970">
    <property type="component" value="Unassembled WGS sequence"/>
</dbReference>
<keyword evidence="3" id="KW-1185">Reference proteome</keyword>
<feature type="region of interest" description="Disordered" evidence="1">
    <location>
        <begin position="283"/>
        <end position="307"/>
    </location>
</feature>